<dbReference type="InterPro" id="IPR019292">
    <property type="entry name" value="McrC"/>
</dbReference>
<name>A0A6B2R0A4_9BURK</name>
<dbReference type="AlphaFoldDB" id="A0A6B2R0A4"/>
<dbReference type="PANTHER" id="PTHR38733">
    <property type="entry name" value="PROTEIN MCRC"/>
    <property type="match status" value="1"/>
</dbReference>
<sequence length="452" mass="51447">MNGLTIYEFDALASAEADFTVIDDVHQVPASVFGWLEEQCLRAADAGDAAWLRWAQRRGRRVIQVTSFVGVIRAPDGYQIEVLPKVGKAIGGGAVEARQLLIEMLCCLDAFRHVLTNRAQLSAARMPLLEIFISEFLRAVEHIVKRGLRSDYRQRQDNLFALRGKLLMSPHLRQNMFRADRFFTEQDEFSTDRPENRLLHTALRRVLILTGMNANQQLARELDFVFADVPPSTQTLIDFQQVRLDRGMGYYVDALAWARLILNEESPLTGSGRYTAPSLLFPMEAVFEAYVATHLVRQLTPPLILKTQARSHHLVRHCEMNWFRLKPDLLIRDSDRDLLVLDTKWKLLDGLKANGTDKYGLSQSDFYQLQAYGLSYLDGTGDVVLIYPRTDAFDDPLPVFVFPKSSGMRLWVLPFCLKERRLKLPVFPQLESIFVGKNSNATQVESFNAVPA</sequence>
<dbReference type="Pfam" id="PF10117">
    <property type="entry name" value="McrBC"/>
    <property type="match status" value="1"/>
</dbReference>
<proteinExistence type="predicted"/>
<evidence type="ECO:0000313" key="1">
    <source>
        <dbReference type="EMBL" id="NDY83692.1"/>
    </source>
</evidence>
<reference evidence="1" key="1">
    <citation type="submission" date="2020-02" db="EMBL/GenBank/DDBJ databases">
        <authorList>
            <person name="Chen W.-M."/>
        </authorList>
    </citation>
    <scope>NUCLEOTIDE SEQUENCE</scope>
    <source>
        <strain evidence="1">NBD-18</strain>
    </source>
</reference>
<comment type="caution">
    <text evidence="1">The sequence shown here is derived from an EMBL/GenBank/DDBJ whole genome shotgun (WGS) entry which is preliminary data.</text>
</comment>
<dbReference type="EMBL" id="JAAGRN010000006">
    <property type="protein sequence ID" value="NDY83692.1"/>
    <property type="molecule type" value="Genomic_DNA"/>
</dbReference>
<gene>
    <name evidence="1" type="ORF">G3I67_10650</name>
</gene>
<organism evidence="1">
    <name type="scientific">Sheuella amnicola</name>
    <dbReference type="NCBI Taxonomy" id="2707330"/>
    <lineage>
        <taxon>Bacteria</taxon>
        <taxon>Pseudomonadati</taxon>
        <taxon>Pseudomonadota</taxon>
        <taxon>Betaproteobacteria</taxon>
        <taxon>Burkholderiales</taxon>
        <taxon>Alcaligenaceae</taxon>
        <taxon>Sheuella</taxon>
    </lineage>
</organism>
<protein>
    <submittedName>
        <fullName evidence="1">McrC family protein</fullName>
    </submittedName>
</protein>
<dbReference type="RefSeq" id="WP_163655126.1">
    <property type="nucleotide sequence ID" value="NZ_JAAGRN010000006.1"/>
</dbReference>
<dbReference type="PANTHER" id="PTHR38733:SF1">
    <property type="entry name" value="TYPE IV METHYL-DIRECTED RESTRICTION ENZYME ECOKMCRBC"/>
    <property type="match status" value="1"/>
</dbReference>
<accession>A0A6B2R0A4</accession>